<dbReference type="GO" id="GO:0032259">
    <property type="term" value="P:methylation"/>
    <property type="evidence" value="ECO:0007669"/>
    <property type="project" value="UniProtKB-KW"/>
</dbReference>
<keyword evidence="8" id="KW-0234">DNA repair</keyword>
<evidence type="ECO:0000256" key="11">
    <source>
        <dbReference type="ARBA" id="ARBA00049348"/>
    </source>
</evidence>
<evidence type="ECO:0000256" key="10">
    <source>
        <dbReference type="ARBA" id="ARBA00031621"/>
    </source>
</evidence>
<dbReference type="OMA" id="GGYKGSW"/>
<dbReference type="AlphaFoldDB" id="G0RYF3"/>
<dbReference type="Pfam" id="PF01035">
    <property type="entry name" value="DNA_binding_1"/>
    <property type="match status" value="1"/>
</dbReference>
<keyword evidence="6" id="KW-0808">Transferase</keyword>
<evidence type="ECO:0000256" key="4">
    <source>
        <dbReference type="ARBA" id="ARBA00015377"/>
    </source>
</evidence>
<evidence type="ECO:0000256" key="12">
    <source>
        <dbReference type="SAM" id="MobiDB-lite"/>
    </source>
</evidence>
<dbReference type="EC" id="2.1.1.63" evidence="3"/>
<dbReference type="KEGG" id="cthr:CTHT_0006490"/>
<dbReference type="InterPro" id="IPR036388">
    <property type="entry name" value="WH-like_DNA-bd_sf"/>
</dbReference>
<comment type="catalytic activity">
    <reaction evidence="11">
        <text>a 6-O-methyl-2'-deoxyguanosine in DNA + L-cysteinyl-[protein] = S-methyl-L-cysteinyl-[protein] + a 2'-deoxyguanosine in DNA</text>
        <dbReference type="Rhea" id="RHEA:24000"/>
        <dbReference type="Rhea" id="RHEA-COMP:10131"/>
        <dbReference type="Rhea" id="RHEA-COMP:10132"/>
        <dbReference type="Rhea" id="RHEA-COMP:11367"/>
        <dbReference type="Rhea" id="RHEA-COMP:11368"/>
        <dbReference type="ChEBI" id="CHEBI:29950"/>
        <dbReference type="ChEBI" id="CHEBI:82612"/>
        <dbReference type="ChEBI" id="CHEBI:85445"/>
        <dbReference type="ChEBI" id="CHEBI:85448"/>
        <dbReference type="EC" id="2.1.1.63"/>
    </reaction>
</comment>
<dbReference type="GO" id="GO:0003908">
    <property type="term" value="F:methylated-DNA-[protein]-cysteine S-methyltransferase activity"/>
    <property type="evidence" value="ECO:0007669"/>
    <property type="project" value="UniProtKB-EC"/>
</dbReference>
<name>G0RYF3_CHATD</name>
<evidence type="ECO:0000256" key="9">
    <source>
        <dbReference type="ARBA" id="ARBA00030795"/>
    </source>
</evidence>
<organism evidence="15">
    <name type="scientific">Chaetomium thermophilum (strain DSM 1495 / CBS 144.50 / IMI 039719)</name>
    <name type="common">Thermochaetoides thermophila</name>
    <dbReference type="NCBI Taxonomy" id="759272"/>
    <lineage>
        <taxon>Eukaryota</taxon>
        <taxon>Fungi</taxon>
        <taxon>Dikarya</taxon>
        <taxon>Ascomycota</taxon>
        <taxon>Pezizomycotina</taxon>
        <taxon>Sordariomycetes</taxon>
        <taxon>Sordariomycetidae</taxon>
        <taxon>Sordariales</taxon>
        <taxon>Chaetomiaceae</taxon>
        <taxon>Thermochaetoides</taxon>
    </lineage>
</organism>
<dbReference type="OrthoDB" id="1907495at2759"/>
<evidence type="ECO:0000313" key="15">
    <source>
        <dbReference type="Proteomes" id="UP000008066"/>
    </source>
</evidence>
<dbReference type="InterPro" id="IPR036217">
    <property type="entry name" value="MethylDNA_cys_MeTrfase_DNAb"/>
</dbReference>
<dbReference type="CDD" id="cd06445">
    <property type="entry name" value="ATase"/>
    <property type="match status" value="1"/>
</dbReference>
<reference evidence="14 15" key="1">
    <citation type="journal article" date="2011" name="Cell">
        <title>Insight into structure and assembly of the nuclear pore complex by utilizing the genome of a eukaryotic thermophile.</title>
        <authorList>
            <person name="Amlacher S."/>
            <person name="Sarges P."/>
            <person name="Flemming D."/>
            <person name="van Noort V."/>
            <person name="Kunze R."/>
            <person name="Devos D.P."/>
            <person name="Arumugam M."/>
            <person name="Bork P."/>
            <person name="Hurt E."/>
        </authorList>
    </citation>
    <scope>NUCLEOTIDE SEQUENCE [LARGE SCALE GENOMIC DNA]</scope>
    <source>
        <strain evidence="15">DSM 1495 / CBS 144.50 / IMI 039719</strain>
    </source>
</reference>
<protein>
    <recommendedName>
        <fullName evidence="4">Methylated-DNA--protein-cysteine methyltransferase</fullName>
        <ecNumber evidence="3">2.1.1.63</ecNumber>
    </recommendedName>
    <alternativeName>
        <fullName evidence="9">6-O-methylguanine-DNA methyltransferase</fullName>
    </alternativeName>
    <alternativeName>
        <fullName evidence="10">O-6-methylguanine-DNA-alkyltransferase</fullName>
    </alternativeName>
</protein>
<dbReference type="PANTHER" id="PTHR10815:SF13">
    <property type="entry name" value="METHYLATED-DNA--PROTEIN-CYSTEINE METHYLTRANSFERASE"/>
    <property type="match status" value="1"/>
</dbReference>
<evidence type="ECO:0000256" key="3">
    <source>
        <dbReference type="ARBA" id="ARBA00011918"/>
    </source>
</evidence>
<dbReference type="SUPFAM" id="SSF46767">
    <property type="entry name" value="Methylated DNA-protein cysteine methyltransferase, C-terminal domain"/>
    <property type="match status" value="1"/>
</dbReference>
<sequence>MTSRTNTRSLTQTTILPSTTVQSSSKPSSIPLPKPLQNSPLGTPFERSVWRLTAQIPPGSFSTYGILAAALKSSPRAVGNALKRNPFAPEIPCHRVLATGNMLGGFKGKIGHRDGDACASLQEKRALLQKEGVRFDALTGRALGTPFSGNI</sequence>
<dbReference type="InterPro" id="IPR001497">
    <property type="entry name" value="MethylDNA_cys_MeTrfase_AS"/>
</dbReference>
<evidence type="ECO:0000256" key="7">
    <source>
        <dbReference type="ARBA" id="ARBA00022763"/>
    </source>
</evidence>
<dbReference type="NCBIfam" id="TIGR00589">
    <property type="entry name" value="ogt"/>
    <property type="match status" value="1"/>
</dbReference>
<accession>G0RYF3</accession>
<dbReference type="PROSITE" id="PS00374">
    <property type="entry name" value="MGMT"/>
    <property type="match status" value="1"/>
</dbReference>
<dbReference type="EMBL" id="GL988032">
    <property type="protein sequence ID" value="EGS23939.1"/>
    <property type="molecule type" value="Genomic_DNA"/>
</dbReference>
<dbReference type="HOGENOM" id="CLU_000445_52_3_1"/>
<proteinExistence type="inferred from homology"/>
<evidence type="ECO:0000256" key="5">
    <source>
        <dbReference type="ARBA" id="ARBA00022603"/>
    </source>
</evidence>
<evidence type="ECO:0000256" key="2">
    <source>
        <dbReference type="ARBA" id="ARBA00008711"/>
    </source>
</evidence>
<feature type="compositionally biased region" description="Low complexity" evidence="12">
    <location>
        <begin position="18"/>
        <end position="37"/>
    </location>
</feature>
<comment type="similarity">
    <text evidence="2">Belongs to the MGMT family.</text>
</comment>
<evidence type="ECO:0000256" key="8">
    <source>
        <dbReference type="ARBA" id="ARBA00023204"/>
    </source>
</evidence>
<dbReference type="PANTHER" id="PTHR10815">
    <property type="entry name" value="METHYLATED-DNA--PROTEIN-CYSTEINE METHYLTRANSFERASE"/>
    <property type="match status" value="1"/>
</dbReference>
<dbReference type="GO" id="GO:0006281">
    <property type="term" value="P:DNA repair"/>
    <property type="evidence" value="ECO:0007669"/>
    <property type="project" value="UniProtKB-KW"/>
</dbReference>
<dbReference type="Proteomes" id="UP000008066">
    <property type="component" value="Unassembled WGS sequence"/>
</dbReference>
<keyword evidence="5" id="KW-0489">Methyltransferase</keyword>
<dbReference type="InterPro" id="IPR014048">
    <property type="entry name" value="MethylDNA_cys_MeTrfase_DNA-bd"/>
</dbReference>
<evidence type="ECO:0000256" key="6">
    <source>
        <dbReference type="ARBA" id="ARBA00022679"/>
    </source>
</evidence>
<feature type="region of interest" description="Disordered" evidence="12">
    <location>
        <begin position="18"/>
        <end position="40"/>
    </location>
</feature>
<feature type="domain" description="Methylated-DNA-[protein]-cysteine S-methyltransferase DNA binding" evidence="13">
    <location>
        <begin position="44"/>
        <end position="133"/>
    </location>
</feature>
<dbReference type="GeneID" id="18254687"/>
<evidence type="ECO:0000313" key="14">
    <source>
        <dbReference type="EMBL" id="EGS23939.1"/>
    </source>
</evidence>
<dbReference type="eggNOG" id="ENOG502S8GR">
    <property type="taxonomic scope" value="Eukaryota"/>
</dbReference>
<comment type="catalytic activity">
    <reaction evidence="1">
        <text>a 4-O-methyl-thymidine in DNA + L-cysteinyl-[protein] = a thymidine in DNA + S-methyl-L-cysteinyl-[protein]</text>
        <dbReference type="Rhea" id="RHEA:53428"/>
        <dbReference type="Rhea" id="RHEA-COMP:10131"/>
        <dbReference type="Rhea" id="RHEA-COMP:10132"/>
        <dbReference type="Rhea" id="RHEA-COMP:13555"/>
        <dbReference type="Rhea" id="RHEA-COMP:13556"/>
        <dbReference type="ChEBI" id="CHEBI:29950"/>
        <dbReference type="ChEBI" id="CHEBI:82612"/>
        <dbReference type="ChEBI" id="CHEBI:137386"/>
        <dbReference type="ChEBI" id="CHEBI:137387"/>
        <dbReference type="EC" id="2.1.1.63"/>
    </reaction>
</comment>
<dbReference type="RefSeq" id="XP_006691181.1">
    <property type="nucleotide sequence ID" value="XM_006691118.1"/>
</dbReference>
<keyword evidence="15" id="KW-1185">Reference proteome</keyword>
<evidence type="ECO:0000259" key="13">
    <source>
        <dbReference type="Pfam" id="PF01035"/>
    </source>
</evidence>
<dbReference type="STRING" id="759272.G0RYF3"/>
<dbReference type="Gene3D" id="1.10.10.10">
    <property type="entry name" value="Winged helix-like DNA-binding domain superfamily/Winged helix DNA-binding domain"/>
    <property type="match status" value="1"/>
</dbReference>
<keyword evidence="7" id="KW-0227">DNA damage</keyword>
<gene>
    <name evidence="14" type="ORF">CTHT_0006490</name>
</gene>
<evidence type="ECO:0000256" key="1">
    <source>
        <dbReference type="ARBA" id="ARBA00001286"/>
    </source>
</evidence>